<evidence type="ECO:0000256" key="5">
    <source>
        <dbReference type="ARBA" id="ARBA00023136"/>
    </source>
</evidence>
<gene>
    <name evidence="7" type="ORF">HLB44_04335</name>
</gene>
<dbReference type="PANTHER" id="PTHR34478:SF1">
    <property type="entry name" value="PROTEIN LEMA"/>
    <property type="match status" value="1"/>
</dbReference>
<evidence type="ECO:0000313" key="7">
    <source>
        <dbReference type="EMBL" id="NRF66203.1"/>
    </source>
</evidence>
<dbReference type="SUPFAM" id="SSF140478">
    <property type="entry name" value="LemA-like"/>
    <property type="match status" value="1"/>
</dbReference>
<proteinExistence type="inferred from homology"/>
<protein>
    <submittedName>
        <fullName evidence="7">LemA family protein</fullName>
    </submittedName>
</protein>
<keyword evidence="4 6" id="KW-1133">Transmembrane helix</keyword>
<name>A0ABX2EBD2_9BURK</name>
<accession>A0ABX2EBD2</accession>
<keyword evidence="3 6" id="KW-0812">Transmembrane</keyword>
<feature type="transmembrane region" description="Helical" evidence="6">
    <location>
        <begin position="6"/>
        <end position="22"/>
    </location>
</feature>
<dbReference type="Pfam" id="PF04011">
    <property type="entry name" value="LemA"/>
    <property type="match status" value="1"/>
</dbReference>
<comment type="caution">
    <text evidence="7">The sequence shown here is derived from an EMBL/GenBank/DDBJ whole genome shotgun (WGS) entry which is preliminary data.</text>
</comment>
<dbReference type="PANTHER" id="PTHR34478">
    <property type="entry name" value="PROTEIN LEMA"/>
    <property type="match status" value="1"/>
</dbReference>
<sequence>MSLVPWWGWVLLGLSFFWMLGAHNRVVALRTAIISAWSQVDGVLQARLQALAALRAAVEPRLAAEQAALDAVAAAHAQLAQAAEAMRPRPTDEDGPAALARAEAALAPALVRLSALIEQHADWRHEEAVARPQQVLQELAPRWQFARQMFNDAAAAYNAAIEQFPTRLLKRLFRFRRAGSF</sequence>
<evidence type="ECO:0000256" key="2">
    <source>
        <dbReference type="ARBA" id="ARBA00008854"/>
    </source>
</evidence>
<reference evidence="7 8" key="1">
    <citation type="submission" date="2020-05" db="EMBL/GenBank/DDBJ databases">
        <title>Aquincola sp. isolate from soil.</title>
        <authorList>
            <person name="Han J."/>
            <person name="Kim D.-U."/>
        </authorList>
    </citation>
    <scope>NUCLEOTIDE SEQUENCE [LARGE SCALE GENOMIC DNA]</scope>
    <source>
        <strain evidence="7 8">S2</strain>
    </source>
</reference>
<keyword evidence="8" id="KW-1185">Reference proteome</keyword>
<dbReference type="Gene3D" id="1.20.1440.20">
    <property type="entry name" value="LemA-like domain"/>
    <property type="match status" value="1"/>
</dbReference>
<dbReference type="RefSeq" id="WP_173120917.1">
    <property type="nucleotide sequence ID" value="NZ_JABRWJ010000001.1"/>
</dbReference>
<evidence type="ECO:0000256" key="1">
    <source>
        <dbReference type="ARBA" id="ARBA00004167"/>
    </source>
</evidence>
<keyword evidence="5 6" id="KW-0472">Membrane</keyword>
<evidence type="ECO:0000313" key="8">
    <source>
        <dbReference type="Proteomes" id="UP000737171"/>
    </source>
</evidence>
<evidence type="ECO:0000256" key="4">
    <source>
        <dbReference type="ARBA" id="ARBA00022989"/>
    </source>
</evidence>
<dbReference type="EMBL" id="JABRWJ010000001">
    <property type="protein sequence ID" value="NRF66203.1"/>
    <property type="molecule type" value="Genomic_DNA"/>
</dbReference>
<organism evidence="7 8">
    <name type="scientific">Pseudaquabacterium terrae</name>
    <dbReference type="NCBI Taxonomy" id="2732868"/>
    <lineage>
        <taxon>Bacteria</taxon>
        <taxon>Pseudomonadati</taxon>
        <taxon>Pseudomonadota</taxon>
        <taxon>Betaproteobacteria</taxon>
        <taxon>Burkholderiales</taxon>
        <taxon>Sphaerotilaceae</taxon>
        <taxon>Pseudaquabacterium</taxon>
    </lineage>
</organism>
<evidence type="ECO:0000256" key="6">
    <source>
        <dbReference type="SAM" id="Phobius"/>
    </source>
</evidence>
<comment type="subcellular location">
    <subcellularLocation>
        <location evidence="1">Membrane</location>
        <topology evidence="1">Single-pass membrane protein</topology>
    </subcellularLocation>
</comment>
<evidence type="ECO:0000256" key="3">
    <source>
        <dbReference type="ARBA" id="ARBA00022692"/>
    </source>
</evidence>
<dbReference type="InterPro" id="IPR023353">
    <property type="entry name" value="LemA-like_dom_sf"/>
</dbReference>
<comment type="similarity">
    <text evidence="2">Belongs to the LemA family.</text>
</comment>
<dbReference type="InterPro" id="IPR007156">
    <property type="entry name" value="MamQ_LemA"/>
</dbReference>
<dbReference type="Proteomes" id="UP000737171">
    <property type="component" value="Unassembled WGS sequence"/>
</dbReference>